<dbReference type="Proteomes" id="UP000248536">
    <property type="component" value="Chromosome"/>
</dbReference>
<evidence type="ECO:0000313" key="1">
    <source>
        <dbReference type="EMBL" id="AWX45497.1"/>
    </source>
</evidence>
<dbReference type="RefSeq" id="WP_112378884.1">
    <property type="nucleotide sequence ID" value="NZ_CP030104.1"/>
</dbReference>
<organism evidence="1 2">
    <name type="scientific">Flagellimonas maritima</name>
    <dbReference type="NCBI Taxonomy" id="1383885"/>
    <lineage>
        <taxon>Bacteria</taxon>
        <taxon>Pseudomonadati</taxon>
        <taxon>Bacteroidota</taxon>
        <taxon>Flavobacteriia</taxon>
        <taxon>Flavobacteriales</taxon>
        <taxon>Flavobacteriaceae</taxon>
        <taxon>Flagellimonas</taxon>
    </lineage>
</organism>
<reference evidence="1 2" key="1">
    <citation type="submission" date="2018-06" db="EMBL/GenBank/DDBJ databases">
        <title>Spongiibacterium sp. HME9304 Genome sequencing and assembly.</title>
        <authorList>
            <person name="Kang H."/>
            <person name="Kim H."/>
            <person name="Joh K."/>
        </authorList>
    </citation>
    <scope>NUCLEOTIDE SEQUENCE [LARGE SCALE GENOMIC DNA]</scope>
    <source>
        <strain evidence="1 2">HME9304</strain>
    </source>
</reference>
<evidence type="ECO:0000313" key="2">
    <source>
        <dbReference type="Proteomes" id="UP000248536"/>
    </source>
</evidence>
<accession>A0A2Z4LVY9</accession>
<dbReference type="EMBL" id="CP030104">
    <property type="protein sequence ID" value="AWX45497.1"/>
    <property type="molecule type" value="Genomic_DNA"/>
</dbReference>
<gene>
    <name evidence="1" type="ORF">HME9304_02516</name>
</gene>
<dbReference type="AlphaFoldDB" id="A0A2Z4LVY9"/>
<name>A0A2Z4LVY9_9FLAO</name>
<proteinExistence type="predicted"/>
<dbReference type="KEGG" id="spon:HME9304_02516"/>
<protein>
    <submittedName>
        <fullName evidence="1">Uncharacterized protein</fullName>
    </submittedName>
</protein>
<keyword evidence="2" id="KW-1185">Reference proteome</keyword>
<sequence length="141" mass="16686">MSKKTIYNELLKEEKELQDTLDKVRGLIRHYAEAYGFDDKPQKKIEFREPEHNSVAIKEGYDIEWAYWEKTMYLLKEHKKLTSSELSDLLYKHENGKIDEDRAGKIARSQLSDLYKRDKIGASLVGKGNKRRYYLKENAPK</sequence>